<evidence type="ECO:0000256" key="1">
    <source>
        <dbReference type="ARBA" id="ARBA00022801"/>
    </source>
</evidence>
<gene>
    <name evidence="5" type="ORF">BCR43DRAFT_509757</name>
</gene>
<dbReference type="AlphaFoldDB" id="A0A1X2HSS7"/>
<dbReference type="InterPro" id="IPR049492">
    <property type="entry name" value="BD-FAE-like_dom"/>
</dbReference>
<accession>A0A1X2HSS7</accession>
<feature type="transmembrane region" description="Helical" evidence="3">
    <location>
        <begin position="43"/>
        <end position="64"/>
    </location>
</feature>
<keyword evidence="6" id="KW-1185">Reference proteome</keyword>
<name>A0A1X2HSS7_SYNRA</name>
<keyword evidence="3" id="KW-0812">Transmembrane</keyword>
<evidence type="ECO:0000313" key="5">
    <source>
        <dbReference type="EMBL" id="ORZ02603.1"/>
    </source>
</evidence>
<dbReference type="GO" id="GO:0016787">
    <property type="term" value="F:hydrolase activity"/>
    <property type="evidence" value="ECO:0007669"/>
    <property type="project" value="UniProtKB-KW"/>
</dbReference>
<dbReference type="PANTHER" id="PTHR48081:SF33">
    <property type="entry name" value="KYNURENINE FORMAMIDASE"/>
    <property type="match status" value="1"/>
</dbReference>
<dbReference type="SUPFAM" id="SSF53474">
    <property type="entry name" value="alpha/beta-Hydrolases"/>
    <property type="match status" value="1"/>
</dbReference>
<keyword evidence="1 5" id="KW-0378">Hydrolase</keyword>
<dbReference type="Pfam" id="PF20434">
    <property type="entry name" value="BD-FAE"/>
    <property type="match status" value="1"/>
</dbReference>
<comment type="caution">
    <text evidence="5">The sequence shown here is derived from an EMBL/GenBank/DDBJ whole genome shotgun (WGS) entry which is preliminary data.</text>
</comment>
<feature type="domain" description="BD-FAE-like" evidence="4">
    <location>
        <begin position="93"/>
        <end position="315"/>
    </location>
</feature>
<dbReference type="OrthoDB" id="6495301at2759"/>
<sequence>MPLLILTIVTSYVIAWALYLQSAQSDSKFTVPYSPVRVIKVNLAFWSALLGWITELPIVARFLYWRYFLVKDTFRQIVRRDIQYSSAHPSCKLDVYLPDETTNAPIVVYIYGGSWSSGSKYIYTPYANTLREMGYVVVVPDYRKYPYVKADAMYDDVRRAIRWAYDNADDIRGDKNAIHVMGHSAGAHLASYVTLSNAIQQSTRDQQKKHSSTSPNGGSPILPRIHGLILLAGVYSIEVHLQHETKRGVEQISAMARAMGKTIENFGKNSPIDIVQQHADSISSAPESMPKILFIHGEKDTVVPVAQSVSMYTTLVDLLPKHDSRIQMRLYKKLGHAECVTELMPRIGRKTDSSLGTDLRKAIRQSISG</sequence>
<feature type="region of interest" description="Disordered" evidence="2">
    <location>
        <begin position="200"/>
        <end position="220"/>
    </location>
</feature>
<dbReference type="Proteomes" id="UP000242180">
    <property type="component" value="Unassembled WGS sequence"/>
</dbReference>
<keyword evidence="3" id="KW-0472">Membrane</keyword>
<dbReference type="Gene3D" id="3.40.50.1820">
    <property type="entry name" value="alpha/beta hydrolase"/>
    <property type="match status" value="1"/>
</dbReference>
<proteinExistence type="predicted"/>
<dbReference type="InParanoid" id="A0A1X2HSS7"/>
<reference evidence="5 6" key="1">
    <citation type="submission" date="2016-07" db="EMBL/GenBank/DDBJ databases">
        <title>Pervasive Adenine N6-methylation of Active Genes in Fungi.</title>
        <authorList>
            <consortium name="DOE Joint Genome Institute"/>
            <person name="Mondo S.J."/>
            <person name="Dannebaum R.O."/>
            <person name="Kuo R.C."/>
            <person name="Labutti K."/>
            <person name="Haridas S."/>
            <person name="Kuo A."/>
            <person name="Salamov A."/>
            <person name="Ahrendt S.R."/>
            <person name="Lipzen A."/>
            <person name="Sullivan W."/>
            <person name="Andreopoulos W.B."/>
            <person name="Clum A."/>
            <person name="Lindquist E."/>
            <person name="Daum C."/>
            <person name="Ramamoorthy G.K."/>
            <person name="Gryganskyi A."/>
            <person name="Culley D."/>
            <person name="Magnuson J.K."/>
            <person name="James T.Y."/>
            <person name="O'Malley M.A."/>
            <person name="Stajich J.E."/>
            <person name="Spatafora J.W."/>
            <person name="Visel A."/>
            <person name="Grigoriev I.V."/>
        </authorList>
    </citation>
    <scope>NUCLEOTIDE SEQUENCE [LARGE SCALE GENOMIC DNA]</scope>
    <source>
        <strain evidence="5 6">NRRL 2496</strain>
    </source>
</reference>
<evidence type="ECO:0000256" key="2">
    <source>
        <dbReference type="SAM" id="MobiDB-lite"/>
    </source>
</evidence>
<evidence type="ECO:0000313" key="6">
    <source>
        <dbReference type="Proteomes" id="UP000242180"/>
    </source>
</evidence>
<evidence type="ECO:0000256" key="3">
    <source>
        <dbReference type="SAM" id="Phobius"/>
    </source>
</evidence>
<dbReference type="InterPro" id="IPR029058">
    <property type="entry name" value="AB_hydrolase_fold"/>
</dbReference>
<protein>
    <submittedName>
        <fullName evidence="5">Alpha/Beta hydrolase protein</fullName>
    </submittedName>
</protein>
<keyword evidence="3" id="KW-1133">Transmembrane helix</keyword>
<organism evidence="5 6">
    <name type="scientific">Syncephalastrum racemosum</name>
    <name type="common">Filamentous fungus</name>
    <dbReference type="NCBI Taxonomy" id="13706"/>
    <lineage>
        <taxon>Eukaryota</taxon>
        <taxon>Fungi</taxon>
        <taxon>Fungi incertae sedis</taxon>
        <taxon>Mucoromycota</taxon>
        <taxon>Mucoromycotina</taxon>
        <taxon>Mucoromycetes</taxon>
        <taxon>Mucorales</taxon>
        <taxon>Syncephalastraceae</taxon>
        <taxon>Syncephalastrum</taxon>
    </lineage>
</organism>
<dbReference type="PANTHER" id="PTHR48081">
    <property type="entry name" value="AB HYDROLASE SUPERFAMILY PROTEIN C4A8.06C"/>
    <property type="match status" value="1"/>
</dbReference>
<dbReference type="STRING" id="13706.A0A1X2HSS7"/>
<dbReference type="InterPro" id="IPR050300">
    <property type="entry name" value="GDXG_lipolytic_enzyme"/>
</dbReference>
<dbReference type="OMA" id="STYCLLA"/>
<dbReference type="EMBL" id="MCGN01000001">
    <property type="protein sequence ID" value="ORZ02603.1"/>
    <property type="molecule type" value="Genomic_DNA"/>
</dbReference>
<evidence type="ECO:0000259" key="4">
    <source>
        <dbReference type="Pfam" id="PF20434"/>
    </source>
</evidence>